<organism evidence="1 2">
    <name type="scientific">Perilla frutescens var. hirtella</name>
    <name type="common">Perilla citriodora</name>
    <name type="synonym">Perilla setoyensis</name>
    <dbReference type="NCBI Taxonomy" id="608512"/>
    <lineage>
        <taxon>Eukaryota</taxon>
        <taxon>Viridiplantae</taxon>
        <taxon>Streptophyta</taxon>
        <taxon>Embryophyta</taxon>
        <taxon>Tracheophyta</taxon>
        <taxon>Spermatophyta</taxon>
        <taxon>Magnoliopsida</taxon>
        <taxon>eudicotyledons</taxon>
        <taxon>Gunneridae</taxon>
        <taxon>Pentapetalae</taxon>
        <taxon>asterids</taxon>
        <taxon>lamiids</taxon>
        <taxon>Lamiales</taxon>
        <taxon>Lamiaceae</taxon>
        <taxon>Nepetoideae</taxon>
        <taxon>Elsholtzieae</taxon>
        <taxon>Perilla</taxon>
    </lineage>
</organism>
<dbReference type="AlphaFoldDB" id="A0AAD4JPJ4"/>
<gene>
    <name evidence="1" type="ORF">C2S53_000964</name>
</gene>
<sequence length="99" mass="11601">MWWVTSCRSKKNLRTDSRMNIEEIIKMKLETIKEEPDEPSREEIGAIIKHRAESSKVRKARIVVKSRKSFPTKWRLKQSYVLFMNGFASKGGISGLPRY</sequence>
<name>A0AAD4JPJ4_PERFH</name>
<protein>
    <submittedName>
        <fullName evidence="1">Uncharacterized protein</fullName>
    </submittedName>
</protein>
<comment type="caution">
    <text evidence="1">The sequence shown here is derived from an EMBL/GenBank/DDBJ whole genome shotgun (WGS) entry which is preliminary data.</text>
</comment>
<accession>A0AAD4JPJ4</accession>
<reference evidence="1 2" key="1">
    <citation type="journal article" date="2021" name="Nat. Commun.">
        <title>Incipient diploidization of the medicinal plant Perilla within 10,000 years.</title>
        <authorList>
            <person name="Zhang Y."/>
            <person name="Shen Q."/>
            <person name="Leng L."/>
            <person name="Zhang D."/>
            <person name="Chen S."/>
            <person name="Shi Y."/>
            <person name="Ning Z."/>
            <person name="Chen S."/>
        </authorList>
    </citation>
    <scope>NUCLEOTIDE SEQUENCE [LARGE SCALE GENOMIC DNA]</scope>
    <source>
        <strain evidence="2">cv. PC099</strain>
    </source>
</reference>
<dbReference type="EMBL" id="SDAM02000016">
    <property type="protein sequence ID" value="KAH6837680.1"/>
    <property type="molecule type" value="Genomic_DNA"/>
</dbReference>
<proteinExistence type="predicted"/>
<evidence type="ECO:0000313" key="1">
    <source>
        <dbReference type="EMBL" id="KAH6837680.1"/>
    </source>
</evidence>
<keyword evidence="2" id="KW-1185">Reference proteome</keyword>
<evidence type="ECO:0000313" key="2">
    <source>
        <dbReference type="Proteomes" id="UP001190926"/>
    </source>
</evidence>
<dbReference type="Proteomes" id="UP001190926">
    <property type="component" value="Unassembled WGS sequence"/>
</dbReference>